<evidence type="ECO:0000256" key="2">
    <source>
        <dbReference type="SAM" id="MobiDB-lite"/>
    </source>
</evidence>
<name>A0A9P6WUG9_RHIOR</name>
<evidence type="ECO:0000313" key="4">
    <source>
        <dbReference type="Proteomes" id="UP000716291"/>
    </source>
</evidence>
<dbReference type="EMBL" id="JAANQT010007215">
    <property type="protein sequence ID" value="KAG1288351.1"/>
    <property type="molecule type" value="Genomic_DNA"/>
</dbReference>
<evidence type="ECO:0000256" key="1">
    <source>
        <dbReference type="SAM" id="Coils"/>
    </source>
</evidence>
<keyword evidence="4" id="KW-1185">Reference proteome</keyword>
<accession>A0A9P6WUG9</accession>
<proteinExistence type="predicted"/>
<gene>
    <name evidence="3" type="ORF">G6F64_014099</name>
</gene>
<reference evidence="3" key="1">
    <citation type="journal article" date="2020" name="Microb. Genom.">
        <title>Genetic diversity of clinical and environmental Mucorales isolates obtained from an investigation of mucormycosis cases among solid organ transplant recipients.</title>
        <authorList>
            <person name="Nguyen M.H."/>
            <person name="Kaul D."/>
            <person name="Muto C."/>
            <person name="Cheng S.J."/>
            <person name="Richter R.A."/>
            <person name="Bruno V.M."/>
            <person name="Liu G."/>
            <person name="Beyhan S."/>
            <person name="Sundermann A.J."/>
            <person name="Mounaud S."/>
            <person name="Pasculle A.W."/>
            <person name="Nierman W.C."/>
            <person name="Driscoll E."/>
            <person name="Cumbie R."/>
            <person name="Clancy C.J."/>
            <person name="Dupont C.L."/>
        </authorList>
    </citation>
    <scope>NUCLEOTIDE SEQUENCE</scope>
    <source>
        <strain evidence="3">GL11</strain>
    </source>
</reference>
<organism evidence="3 4">
    <name type="scientific">Rhizopus oryzae</name>
    <name type="common">Mucormycosis agent</name>
    <name type="synonym">Rhizopus arrhizus var. delemar</name>
    <dbReference type="NCBI Taxonomy" id="64495"/>
    <lineage>
        <taxon>Eukaryota</taxon>
        <taxon>Fungi</taxon>
        <taxon>Fungi incertae sedis</taxon>
        <taxon>Mucoromycota</taxon>
        <taxon>Mucoromycotina</taxon>
        <taxon>Mucoromycetes</taxon>
        <taxon>Mucorales</taxon>
        <taxon>Mucorineae</taxon>
        <taxon>Rhizopodaceae</taxon>
        <taxon>Rhizopus</taxon>
    </lineage>
</organism>
<sequence length="82" mass="8801">MGPLRKNLGSRIPNAAASSNSANSNADVTLQSLAAAYQDLTARLSALEQLQLENARLLELTKSQANEIDSLLQMPLLLLLLL</sequence>
<feature type="compositionally biased region" description="Low complexity" evidence="2">
    <location>
        <begin position="14"/>
        <end position="24"/>
    </location>
</feature>
<protein>
    <submittedName>
        <fullName evidence="3">Uncharacterized protein</fullName>
    </submittedName>
</protein>
<keyword evidence="1" id="KW-0175">Coiled coil</keyword>
<feature type="region of interest" description="Disordered" evidence="2">
    <location>
        <begin position="1"/>
        <end position="24"/>
    </location>
</feature>
<feature type="coiled-coil region" evidence="1">
    <location>
        <begin position="30"/>
        <end position="67"/>
    </location>
</feature>
<dbReference type="Proteomes" id="UP000716291">
    <property type="component" value="Unassembled WGS sequence"/>
</dbReference>
<dbReference type="AlphaFoldDB" id="A0A9P6WUG9"/>
<comment type="caution">
    <text evidence="3">The sequence shown here is derived from an EMBL/GenBank/DDBJ whole genome shotgun (WGS) entry which is preliminary data.</text>
</comment>
<evidence type="ECO:0000313" key="3">
    <source>
        <dbReference type="EMBL" id="KAG1288351.1"/>
    </source>
</evidence>